<dbReference type="Proteomes" id="UP000014680">
    <property type="component" value="Unassembled WGS sequence"/>
</dbReference>
<name>L7FM31_ENTIV</name>
<proteinExistence type="predicted"/>
<organism evidence="1 2">
    <name type="scientific">Entamoeba invadens IP1</name>
    <dbReference type="NCBI Taxonomy" id="370355"/>
    <lineage>
        <taxon>Eukaryota</taxon>
        <taxon>Amoebozoa</taxon>
        <taxon>Evosea</taxon>
        <taxon>Archamoebae</taxon>
        <taxon>Mastigamoebida</taxon>
        <taxon>Entamoebidae</taxon>
        <taxon>Entamoeba</taxon>
    </lineage>
</organism>
<dbReference type="VEuPathDB" id="AmoebaDB:EIN_127700"/>
<keyword evidence="2" id="KW-1185">Reference proteome</keyword>
<evidence type="ECO:0008006" key="3">
    <source>
        <dbReference type="Google" id="ProtNLM"/>
    </source>
</evidence>
<dbReference type="OrthoDB" id="6598476at2759"/>
<reference evidence="1 2" key="1">
    <citation type="submission" date="2012-10" db="EMBL/GenBank/DDBJ databases">
        <authorList>
            <person name="Zafar N."/>
            <person name="Inman J."/>
            <person name="Hall N."/>
            <person name="Lorenzi H."/>
            <person name="Caler E."/>
        </authorList>
    </citation>
    <scope>NUCLEOTIDE SEQUENCE [LARGE SCALE GENOMIC DNA]</scope>
    <source>
        <strain evidence="1 2">IP1</strain>
    </source>
</reference>
<dbReference type="GeneID" id="14889167"/>
<sequence>MALKYLKSCIDEENIEIDKALFVAFAQEECKLYKKPWYSYFVRVVDEDLNVSVRQLEMKVQYGNATGHLLASNMRKIVDDYNVDHNKISAFVGDGGANVMGVNKGMAIRMVNEYKEEGG</sequence>
<accession>L7FM31</accession>
<dbReference type="KEGG" id="eiv:EIN_127700"/>
<protein>
    <recommendedName>
        <fullName evidence="3">DUF4371 domain-containing protein</fullName>
    </recommendedName>
</protein>
<dbReference type="RefSeq" id="XP_004256956.1">
    <property type="nucleotide sequence ID" value="XM_004256908.1"/>
</dbReference>
<dbReference type="AlphaFoldDB" id="L7FM31"/>
<evidence type="ECO:0000313" key="1">
    <source>
        <dbReference type="EMBL" id="ELP90185.1"/>
    </source>
</evidence>
<gene>
    <name evidence="1" type="ORF">EIN_127700</name>
</gene>
<dbReference type="EMBL" id="KB206528">
    <property type="protein sequence ID" value="ELP90185.1"/>
    <property type="molecule type" value="Genomic_DNA"/>
</dbReference>
<evidence type="ECO:0000313" key="2">
    <source>
        <dbReference type="Proteomes" id="UP000014680"/>
    </source>
</evidence>